<dbReference type="Proteomes" id="UP000241074">
    <property type="component" value="Chromosome"/>
</dbReference>
<sequence length="206" mass="22966">MGLATMTTSANSLAQQRAQDYVRGRLTEREREVFELEMVDQPELMDALEVEIALQQGLRHVPARRASRATRFVERLSMPMALAASLAIGIGLGTILNRNNADGSAPATLAGLYVDQVRGEPRLPEANTSEQAIVLELPIRYDDPVRVRLIAPDGHALPEQHARPDTQGLVRLLLQARQQIPGTWQLEIESDGHQVDRRQFELRPPQ</sequence>
<dbReference type="AlphaFoldDB" id="A0A2P1PP11"/>
<keyword evidence="2" id="KW-1185">Reference proteome</keyword>
<name>A0A2P1PP11_9GAMM</name>
<protein>
    <submittedName>
        <fullName evidence="1">Uncharacterized protein</fullName>
    </submittedName>
</protein>
<evidence type="ECO:0000313" key="1">
    <source>
        <dbReference type="EMBL" id="AVP96555.1"/>
    </source>
</evidence>
<reference evidence="1 2" key="2">
    <citation type="submission" date="2018-03" db="EMBL/GenBank/DDBJ databases">
        <authorList>
            <person name="Keele B.F."/>
        </authorList>
    </citation>
    <scope>NUCLEOTIDE SEQUENCE [LARGE SCALE GENOMIC DNA]</scope>
    <source>
        <strain evidence="1 2">D13</strain>
    </source>
</reference>
<accession>A0A2P1PP11</accession>
<dbReference type="KEGG" id="xba:C7S18_04775"/>
<gene>
    <name evidence="1" type="ORF">C7S18_04775</name>
</gene>
<proteinExistence type="predicted"/>
<organism evidence="1 2">
    <name type="scientific">Ahniella affigens</name>
    <dbReference type="NCBI Taxonomy" id="2021234"/>
    <lineage>
        <taxon>Bacteria</taxon>
        <taxon>Pseudomonadati</taxon>
        <taxon>Pseudomonadota</taxon>
        <taxon>Gammaproteobacteria</taxon>
        <taxon>Lysobacterales</taxon>
        <taxon>Rhodanobacteraceae</taxon>
        <taxon>Ahniella</taxon>
    </lineage>
</organism>
<reference evidence="1 2" key="1">
    <citation type="submission" date="2018-03" db="EMBL/GenBank/DDBJ databases">
        <title>Ahniella affigens gen. nov., sp. nov., a gammaproteobacterium isolated from sandy soil near a stream.</title>
        <authorList>
            <person name="Ko Y."/>
            <person name="Kim J.-H."/>
        </authorList>
    </citation>
    <scope>NUCLEOTIDE SEQUENCE [LARGE SCALE GENOMIC DNA]</scope>
    <source>
        <strain evidence="1 2">D13</strain>
    </source>
</reference>
<evidence type="ECO:0000313" key="2">
    <source>
        <dbReference type="Proteomes" id="UP000241074"/>
    </source>
</evidence>
<dbReference type="EMBL" id="CP027860">
    <property type="protein sequence ID" value="AVP96555.1"/>
    <property type="molecule type" value="Genomic_DNA"/>
</dbReference>